<dbReference type="SMART" id="SM00320">
    <property type="entry name" value="WD40"/>
    <property type="match status" value="7"/>
</dbReference>
<dbReference type="PROSITE" id="PS50082">
    <property type="entry name" value="WD_REPEATS_2"/>
    <property type="match status" value="2"/>
</dbReference>
<reference evidence="4 5" key="1">
    <citation type="submission" date="2019-08" db="EMBL/GenBank/DDBJ databases">
        <title>Whole genome of Aphis craccivora.</title>
        <authorList>
            <person name="Voronova N.V."/>
            <person name="Shulinski R.S."/>
            <person name="Bandarenka Y.V."/>
            <person name="Zhorov D.G."/>
            <person name="Warner D."/>
        </authorList>
    </citation>
    <scope>NUCLEOTIDE SEQUENCE [LARGE SCALE GENOMIC DNA]</scope>
    <source>
        <strain evidence="4">180601</strain>
        <tissue evidence="4">Whole Body</tissue>
    </source>
</reference>
<dbReference type="GO" id="GO:0080008">
    <property type="term" value="C:Cul4-RING E3 ubiquitin ligase complex"/>
    <property type="evidence" value="ECO:0007669"/>
    <property type="project" value="TreeGrafter"/>
</dbReference>
<sequence>MLPSDGFFRNVYFQPYNDRGSARVINSSKSKSSYASTSTTHKYFVQQLDLEKVLKFHQGSVNSVNWNDSGSLLLSAGDDKHIVITNPFTYKILVDYKTQHTANIFCAKFLPTSDNRVISCSAGGAVLNLDLERLNETEQNFFYCHSAPCFKLETIHDEPNIILSCSEDGTVRQYDLRTSVKCTKQPCYDNILVDCGIPVSTIAISPVKPYQLAIATGDSMVRIVDRRKMMKNGLFQKIETEFAFTVPSLSHRAYRISSLAYSPDGRDVLASYSNEEIYLFSLHKNPNFCTDNCANDFLENPQNPPPYRRIRLKGDLEDTGPNALPSFEDGYRRRAFSYGLMDQLSRILIDVFNSPLLISIVMQHPRTDYSPEVTASLRRIMREIDKQDEFIVPRNINIMENYSANSNENDIVTPTSNSNNQRDENKVNIYKKPPVFDDFIKLQSIKKRYTGHRNSRTLFKQATFWGNDFIMSGSDCGHVFVWDRYTCEIVMLLEADKRVVNCIQPHPSRLLLATSGIDHNVKLWSPKFDIHSISQEPFFTEQLNNYYGLSRERTL</sequence>
<dbReference type="Gene3D" id="2.130.10.10">
    <property type="entry name" value="YVTN repeat-like/Quinoprotein amine dehydrogenase"/>
    <property type="match status" value="3"/>
</dbReference>
<dbReference type="InterPro" id="IPR036322">
    <property type="entry name" value="WD40_repeat_dom_sf"/>
</dbReference>
<organism evidence="4 5">
    <name type="scientific">Aphis craccivora</name>
    <name type="common">Cowpea aphid</name>
    <dbReference type="NCBI Taxonomy" id="307492"/>
    <lineage>
        <taxon>Eukaryota</taxon>
        <taxon>Metazoa</taxon>
        <taxon>Ecdysozoa</taxon>
        <taxon>Arthropoda</taxon>
        <taxon>Hexapoda</taxon>
        <taxon>Insecta</taxon>
        <taxon>Pterygota</taxon>
        <taxon>Neoptera</taxon>
        <taxon>Paraneoptera</taxon>
        <taxon>Hemiptera</taxon>
        <taxon>Sternorrhyncha</taxon>
        <taxon>Aphidomorpha</taxon>
        <taxon>Aphidoidea</taxon>
        <taxon>Aphididae</taxon>
        <taxon>Aphidini</taxon>
        <taxon>Aphis</taxon>
        <taxon>Aphis</taxon>
    </lineage>
</organism>
<dbReference type="AlphaFoldDB" id="A0A6G0YKA8"/>
<dbReference type="InterPro" id="IPR015943">
    <property type="entry name" value="WD40/YVTN_repeat-like_dom_sf"/>
</dbReference>
<dbReference type="EMBL" id="VUJU01003620">
    <property type="protein sequence ID" value="KAF0757294.1"/>
    <property type="molecule type" value="Genomic_DNA"/>
</dbReference>
<proteinExistence type="predicted"/>
<feature type="repeat" description="WD" evidence="3">
    <location>
        <begin position="493"/>
        <end position="525"/>
    </location>
</feature>
<dbReference type="InterPro" id="IPR045151">
    <property type="entry name" value="DCAF8"/>
</dbReference>
<dbReference type="OrthoDB" id="4869960at2759"/>
<keyword evidence="2" id="KW-0677">Repeat</keyword>
<evidence type="ECO:0000256" key="2">
    <source>
        <dbReference type="ARBA" id="ARBA00022737"/>
    </source>
</evidence>
<dbReference type="GO" id="GO:0045944">
    <property type="term" value="P:positive regulation of transcription by RNA polymerase II"/>
    <property type="evidence" value="ECO:0007669"/>
    <property type="project" value="TreeGrafter"/>
</dbReference>
<dbReference type="PANTHER" id="PTHR15574">
    <property type="entry name" value="WD REPEAT DOMAIN-CONTAINING FAMILY"/>
    <property type="match status" value="1"/>
</dbReference>
<evidence type="ECO:0000256" key="1">
    <source>
        <dbReference type="ARBA" id="ARBA00022574"/>
    </source>
</evidence>
<name>A0A6G0YKA8_APHCR</name>
<dbReference type="Pfam" id="PF00400">
    <property type="entry name" value="WD40"/>
    <property type="match status" value="3"/>
</dbReference>
<keyword evidence="1 3" id="KW-0853">WD repeat</keyword>
<protein>
    <submittedName>
        <fullName evidence="4">DDB1-and CUL4-associated factor 6-like</fullName>
    </submittedName>
</protein>
<dbReference type="InterPro" id="IPR001680">
    <property type="entry name" value="WD40_rpt"/>
</dbReference>
<dbReference type="GO" id="GO:0005737">
    <property type="term" value="C:cytoplasm"/>
    <property type="evidence" value="ECO:0007669"/>
    <property type="project" value="TreeGrafter"/>
</dbReference>
<evidence type="ECO:0000313" key="4">
    <source>
        <dbReference type="EMBL" id="KAF0757294.1"/>
    </source>
</evidence>
<accession>A0A6G0YKA8</accession>
<comment type="caution">
    <text evidence="4">The sequence shown here is derived from an EMBL/GenBank/DDBJ whole genome shotgun (WGS) entry which is preliminary data.</text>
</comment>
<feature type="repeat" description="WD" evidence="3">
    <location>
        <begin position="54"/>
        <end position="84"/>
    </location>
</feature>
<dbReference type="SUPFAM" id="SSF50978">
    <property type="entry name" value="WD40 repeat-like"/>
    <property type="match status" value="1"/>
</dbReference>
<gene>
    <name evidence="4" type="ORF">FWK35_00026041</name>
</gene>
<dbReference type="Proteomes" id="UP000478052">
    <property type="component" value="Unassembled WGS sequence"/>
</dbReference>
<evidence type="ECO:0000256" key="3">
    <source>
        <dbReference type="PROSITE-ProRule" id="PRU00221"/>
    </source>
</evidence>
<keyword evidence="5" id="KW-1185">Reference proteome</keyword>
<evidence type="ECO:0000313" key="5">
    <source>
        <dbReference type="Proteomes" id="UP000478052"/>
    </source>
</evidence>
<dbReference type="PANTHER" id="PTHR15574:SF39">
    <property type="entry name" value="DDB1- AND CUL4-ASSOCIATED FACTOR 6"/>
    <property type="match status" value="1"/>
</dbReference>